<evidence type="ECO:0000313" key="2">
    <source>
        <dbReference type="Proteomes" id="UP000198706"/>
    </source>
</evidence>
<dbReference type="STRING" id="137658.SAMN05216186_13521"/>
<dbReference type="EMBL" id="FNFD01000035">
    <property type="protein sequence ID" value="SDL91542.1"/>
    <property type="molecule type" value="Genomic_DNA"/>
</dbReference>
<dbReference type="OrthoDB" id="6900655at2"/>
<dbReference type="AlphaFoldDB" id="A0A1G9NY38"/>
<keyword evidence="2" id="KW-1185">Reference proteome</keyword>
<reference evidence="1 2" key="1">
    <citation type="submission" date="2016-10" db="EMBL/GenBank/DDBJ databases">
        <authorList>
            <person name="de Groot N.N."/>
        </authorList>
    </citation>
    <scope>NUCLEOTIDE SEQUENCE [LARGE SCALE GENOMIC DNA]</scope>
    <source>
        <strain evidence="1 2">JCM 21544</strain>
    </source>
</reference>
<proteinExistence type="predicted"/>
<organism evidence="1 2">
    <name type="scientific">Pseudomonas indica</name>
    <dbReference type="NCBI Taxonomy" id="137658"/>
    <lineage>
        <taxon>Bacteria</taxon>
        <taxon>Pseudomonadati</taxon>
        <taxon>Pseudomonadota</taxon>
        <taxon>Gammaproteobacteria</taxon>
        <taxon>Pseudomonadales</taxon>
        <taxon>Pseudomonadaceae</taxon>
        <taxon>Pseudomonas</taxon>
    </lineage>
</organism>
<name>A0A1G9NY38_9PSED</name>
<sequence>MKGAEAYVNDQWQTCGLNDLPQGPGPLDVTLHFAIPGDTQFTGLLNHICEVAERHLCEAYPGRSVHHQPIVGSVVGDGSGNGIVLHYRIGPAAE</sequence>
<evidence type="ECO:0000313" key="1">
    <source>
        <dbReference type="EMBL" id="SDL91542.1"/>
    </source>
</evidence>
<dbReference type="RefSeq" id="WP_084338485.1">
    <property type="nucleotide sequence ID" value="NZ_CBKZNZ010000036.1"/>
</dbReference>
<dbReference type="Proteomes" id="UP000198706">
    <property type="component" value="Unassembled WGS sequence"/>
</dbReference>
<protein>
    <submittedName>
        <fullName evidence="1">Uncharacterized protein</fullName>
    </submittedName>
</protein>
<accession>A0A1G9NY38</accession>
<gene>
    <name evidence="1" type="ORF">SAMN05216186_13521</name>
</gene>